<sequence>MQLHYICPHWGQEQTPPEAFINKVIAAGYAGIEINAGGLEKAHWLPLLKSTREKHPEFIVVAQYPQSSPEADQPVYHLYRSGARSLYARKPGQR</sequence>
<accession>A0A1G6PZ22</accession>
<protein>
    <recommendedName>
        <fullName evidence="3">Xylose isomerase-like TIM barrel</fullName>
    </recommendedName>
</protein>
<evidence type="ECO:0000313" key="2">
    <source>
        <dbReference type="Proteomes" id="UP000198757"/>
    </source>
</evidence>
<keyword evidence="2" id="KW-1185">Reference proteome</keyword>
<proteinExistence type="predicted"/>
<name>A0A1G6PZ22_NIADE</name>
<gene>
    <name evidence="1" type="ORF">SAMN04487894_104219</name>
</gene>
<evidence type="ECO:0000313" key="1">
    <source>
        <dbReference type="EMBL" id="SDC85442.1"/>
    </source>
</evidence>
<reference evidence="2" key="1">
    <citation type="submission" date="2016-10" db="EMBL/GenBank/DDBJ databases">
        <authorList>
            <person name="Varghese N."/>
            <person name="Submissions S."/>
        </authorList>
    </citation>
    <scope>NUCLEOTIDE SEQUENCE [LARGE SCALE GENOMIC DNA]</scope>
    <source>
        <strain evidence="2">DSM 25811 / CCM 8410 / LMG 26954 / E90</strain>
    </source>
</reference>
<dbReference type="AlphaFoldDB" id="A0A1G6PZ22"/>
<dbReference type="EMBL" id="FMZO01000004">
    <property type="protein sequence ID" value="SDC85442.1"/>
    <property type="molecule type" value="Genomic_DNA"/>
</dbReference>
<organism evidence="1 2">
    <name type="scientific">Niabella drilacis (strain DSM 25811 / CCM 8410 / CCUG 62505 / LMG 26954 / E90)</name>
    <dbReference type="NCBI Taxonomy" id="1285928"/>
    <lineage>
        <taxon>Bacteria</taxon>
        <taxon>Pseudomonadati</taxon>
        <taxon>Bacteroidota</taxon>
        <taxon>Chitinophagia</taxon>
        <taxon>Chitinophagales</taxon>
        <taxon>Chitinophagaceae</taxon>
        <taxon>Niabella</taxon>
    </lineage>
</organism>
<dbReference type="Proteomes" id="UP000198757">
    <property type="component" value="Unassembled WGS sequence"/>
</dbReference>
<evidence type="ECO:0008006" key="3">
    <source>
        <dbReference type="Google" id="ProtNLM"/>
    </source>
</evidence>
<dbReference type="RefSeq" id="WP_090389832.1">
    <property type="nucleotide sequence ID" value="NZ_FMZO01000004.1"/>
</dbReference>